<gene>
    <name evidence="2" type="ORF">NEF87_001139</name>
</gene>
<keyword evidence="3" id="KW-1185">Reference proteome</keyword>
<keyword evidence="1" id="KW-0802">TPR repeat</keyword>
<dbReference type="SUPFAM" id="SSF48452">
    <property type="entry name" value="TPR-like"/>
    <property type="match status" value="2"/>
</dbReference>
<evidence type="ECO:0000313" key="3">
    <source>
        <dbReference type="Proteomes" id="UP001208689"/>
    </source>
</evidence>
<name>A0ABY6HQJ5_9ARCH</name>
<dbReference type="PROSITE" id="PS50005">
    <property type="entry name" value="TPR"/>
    <property type="match status" value="1"/>
</dbReference>
<dbReference type="InterPro" id="IPR011990">
    <property type="entry name" value="TPR-like_helical_dom_sf"/>
</dbReference>
<dbReference type="Proteomes" id="UP001208689">
    <property type="component" value="Chromosome"/>
</dbReference>
<reference evidence="2" key="1">
    <citation type="submission" date="2022-09" db="EMBL/GenBank/DDBJ databases">
        <title>Actin cytoskeleton and complex cell architecture in an #Asgard archaeon.</title>
        <authorList>
            <person name="Ponce Toledo R.I."/>
            <person name="Schleper C."/>
            <person name="Rodrigues Oliveira T."/>
            <person name="Wollweber F."/>
            <person name="Xu J."/>
            <person name="Rittmann S."/>
            <person name="Klingl A."/>
            <person name="Pilhofer M."/>
        </authorList>
    </citation>
    <scope>NUCLEOTIDE SEQUENCE</scope>
    <source>
        <strain evidence="2">B-35</strain>
    </source>
</reference>
<proteinExistence type="predicted"/>
<evidence type="ECO:0008006" key="4">
    <source>
        <dbReference type="Google" id="ProtNLM"/>
    </source>
</evidence>
<dbReference type="Gene3D" id="1.25.40.10">
    <property type="entry name" value="Tetratricopeptide repeat domain"/>
    <property type="match status" value="1"/>
</dbReference>
<protein>
    <recommendedName>
        <fullName evidence="4">MalT-like TPR region domain-containing protein</fullName>
    </recommendedName>
</protein>
<sequence length="753" mass="88180">MLTDFDGHKIRFSNELKKKIELKYKDIVNHDITHQYREKFNILSDLTLQNKRDETEIAYLKAKYAYILYEMQYFESNPHFKNRKVIFQNDNIGELIWYLTYLCSRKITPEVDEIHDYLKEKLEHSTDNLLNLEFLYPHFLILSDQRKFSHVFDEFLNIKSEILLLSEEFRLTKALLYSCAINIIPYIEKESEIIDEIFVEIEKVINFQKDLFGYCEIQRYLISTELLSPEKEETNRNQLKKLLSYYFGIGTKLIQMKVTMNLGLLDYYNENYISSVKYQQQALQLAKDLKSIKFQSYISYLTGLSLVKLGNYLEAKQHFLSALEGNRLQANEIQIINIFEALGNLSEDIGQFDKAEEFYNSEIELAKKHNVLSSIAAGNLNLAILKLSQGNLLEVLNLLQEANHYAQDTSMDNFILSIISYQAKLSFMQGNYQKSLTLLEKGKEKLNQNSSPDELANFYLHEAEIRLGIGQVNISKKILLSVYNKQVRGESLSTFSEINEILGSIHFFENKTDEAKKILIETYEKLAEKGSFGGIFQSVLVHLLEFCMINKDEKEYNNWKDIMMSHLGTHKISLLYGNQIKLIFLELMHKYNSNSLDLTALNDFETTLKEKQFLNLKYKVNLLKIRFLVDSDQIKQALGVIQQLECSIADNPNLIFEIEIKLIQGLILSRDFDFEQAREKISSLTSLLQKYNLKRYIDRQQEITDLIQKHCELFSDIYDFSEQKDTQNRQKENLKVPLNVIHQYLDESIKILS</sequence>
<dbReference type="EMBL" id="CP104013">
    <property type="protein sequence ID" value="UYP44854.1"/>
    <property type="molecule type" value="Genomic_DNA"/>
</dbReference>
<accession>A0ABY6HQJ5</accession>
<organism evidence="2 3">
    <name type="scientific">Candidatus Lokiarchaeum ossiferum</name>
    <dbReference type="NCBI Taxonomy" id="2951803"/>
    <lineage>
        <taxon>Archaea</taxon>
        <taxon>Promethearchaeati</taxon>
        <taxon>Promethearchaeota</taxon>
        <taxon>Promethearchaeia</taxon>
        <taxon>Promethearchaeales</taxon>
        <taxon>Promethearchaeaceae</taxon>
        <taxon>Candidatus Lokiarchaeum</taxon>
    </lineage>
</organism>
<evidence type="ECO:0000313" key="2">
    <source>
        <dbReference type="EMBL" id="UYP44854.1"/>
    </source>
</evidence>
<feature type="repeat" description="TPR" evidence="1">
    <location>
        <begin position="336"/>
        <end position="369"/>
    </location>
</feature>
<dbReference type="InterPro" id="IPR019734">
    <property type="entry name" value="TPR_rpt"/>
</dbReference>
<evidence type="ECO:0000256" key="1">
    <source>
        <dbReference type="PROSITE-ProRule" id="PRU00339"/>
    </source>
</evidence>